<dbReference type="Proteomes" id="UP000236197">
    <property type="component" value="Unassembled WGS sequence"/>
</dbReference>
<feature type="transmembrane region" description="Helical" evidence="7">
    <location>
        <begin position="412"/>
        <end position="432"/>
    </location>
</feature>
<keyword evidence="9" id="KW-1185">Reference proteome</keyword>
<sequence length="482" mass="51751">MARAEAAGAEKIETTGERERFGSRLGFILISAGCAIGLGNVWRFPYITGEYGGAAFVLMYLVFLVILGLPVMVMEFAVGRASQKSAAKAFDTLQPSGRWHWFSWWGYIGCMVLMMFYTTVGGWMLSFVVKMGTGAFNGLDSAGVGAVFNGMLANPTELVGWMLVVIVLGFLVCNLGLQKGVERITKAMMVCLLGIMALLVIRAVTLPGGLEGLAFYLVPDFGKLFAGATAAEQWATFGNAVFAAMGQAFFTLSLGIAAMEIFGSYIGKERSLTGEALRICGLDTAVALMAGLIIFPACFAFAVEPDSGPGLVFVTLPSVFNQMPLGQLWGALFFVFMSFAALSTIIAVFENLISWSMDKWGWTRRTAVARTAGIVTVLSLPCALGFNVLSGVTVPALGDIQSIEDFIVSNNLLPLGSLFFVLFCVTKSGWGWDNFLAEADAGKGARFPAWSRLWLKFGIPALILAIFAMGYVPKIAVWLGMV</sequence>
<dbReference type="SUPFAM" id="SSF161070">
    <property type="entry name" value="SNF-like"/>
    <property type="match status" value="1"/>
</dbReference>
<gene>
    <name evidence="8" type="ORF">C2L71_03350</name>
</gene>
<feature type="transmembrane region" description="Helical" evidence="7">
    <location>
        <begin position="370"/>
        <end position="392"/>
    </location>
</feature>
<feature type="transmembrane region" description="Helical" evidence="7">
    <location>
        <begin position="237"/>
        <end position="259"/>
    </location>
</feature>
<dbReference type="InterPro" id="IPR047218">
    <property type="entry name" value="YocR/YhdH-like"/>
</dbReference>
<evidence type="ECO:0000313" key="9">
    <source>
        <dbReference type="Proteomes" id="UP000236197"/>
    </source>
</evidence>
<dbReference type="InterPro" id="IPR037272">
    <property type="entry name" value="SNS_sf"/>
</dbReference>
<protein>
    <recommendedName>
        <fullName evidence="6">Transporter</fullName>
    </recommendedName>
</protein>
<dbReference type="GO" id="GO:0016020">
    <property type="term" value="C:membrane"/>
    <property type="evidence" value="ECO:0007669"/>
    <property type="project" value="UniProtKB-SubCell"/>
</dbReference>
<keyword evidence="6" id="KW-0769">Symport</keyword>
<accession>A0A2K2UD97</accession>
<organism evidence="8 9">
    <name type="scientific">Enteroscipio rubneri</name>
    <dbReference type="NCBI Taxonomy" id="2070686"/>
    <lineage>
        <taxon>Bacteria</taxon>
        <taxon>Bacillati</taxon>
        <taxon>Actinomycetota</taxon>
        <taxon>Coriobacteriia</taxon>
        <taxon>Eggerthellales</taxon>
        <taxon>Eggerthellaceae</taxon>
        <taxon>Enteroscipio</taxon>
    </lineage>
</organism>
<dbReference type="PRINTS" id="PR00176">
    <property type="entry name" value="NANEUSMPORT"/>
</dbReference>
<dbReference type="PANTHER" id="PTHR42948">
    <property type="entry name" value="TRANSPORTER"/>
    <property type="match status" value="1"/>
</dbReference>
<dbReference type="InterPro" id="IPR000175">
    <property type="entry name" value="Na/ntran_symport"/>
</dbReference>
<reference evidence="9" key="1">
    <citation type="submission" date="2018-01" db="EMBL/GenBank/DDBJ databases">
        <title>Rubneribacter badeniensis gen. nov., sp. nov., and Colonibacter rubneri, gen. nov., sp. nov., WGS of new members of the Eggerthellaceae.</title>
        <authorList>
            <person name="Danylec N."/>
            <person name="Stoll D.A."/>
            <person name="Doetsch A."/>
            <person name="Kulling S.E."/>
            <person name="Huch M."/>
        </authorList>
    </citation>
    <scope>NUCLEOTIDE SEQUENCE [LARGE SCALE GENOMIC DNA]</scope>
    <source>
        <strain evidence="9">ResAG-96</strain>
    </source>
</reference>
<dbReference type="AlphaFoldDB" id="A0A2K2UD97"/>
<keyword evidence="2 6" id="KW-0813">Transport</keyword>
<dbReference type="PROSITE" id="PS50267">
    <property type="entry name" value="NA_NEUROTRAN_SYMP_3"/>
    <property type="match status" value="1"/>
</dbReference>
<dbReference type="OrthoDB" id="9762833at2"/>
<feature type="transmembrane region" description="Helical" evidence="7">
    <location>
        <begin position="99"/>
        <end position="117"/>
    </location>
</feature>
<feature type="transmembrane region" description="Helical" evidence="7">
    <location>
        <begin position="453"/>
        <end position="472"/>
    </location>
</feature>
<feature type="transmembrane region" description="Helical" evidence="7">
    <location>
        <begin position="158"/>
        <end position="177"/>
    </location>
</feature>
<keyword evidence="3 6" id="KW-0812">Transmembrane</keyword>
<dbReference type="GO" id="GO:0015293">
    <property type="term" value="F:symporter activity"/>
    <property type="evidence" value="ECO:0007669"/>
    <property type="project" value="UniProtKB-KW"/>
</dbReference>
<comment type="subcellular location">
    <subcellularLocation>
        <location evidence="1">Membrane</location>
        <topology evidence="1">Multi-pass membrane protein</topology>
    </subcellularLocation>
</comment>
<feature type="transmembrane region" description="Helical" evidence="7">
    <location>
        <begin position="280"/>
        <end position="303"/>
    </location>
</feature>
<name>A0A2K2UD97_9ACTN</name>
<dbReference type="CDD" id="cd10336">
    <property type="entry name" value="SLC6sbd_Tyt1-Like"/>
    <property type="match status" value="1"/>
</dbReference>
<dbReference type="Pfam" id="PF00209">
    <property type="entry name" value="SNF"/>
    <property type="match status" value="2"/>
</dbReference>
<dbReference type="EMBL" id="PPEK01000002">
    <property type="protein sequence ID" value="PNV68307.1"/>
    <property type="molecule type" value="Genomic_DNA"/>
</dbReference>
<dbReference type="PROSITE" id="PS00610">
    <property type="entry name" value="NA_NEUROTRAN_SYMP_1"/>
    <property type="match status" value="1"/>
</dbReference>
<evidence type="ECO:0000256" key="5">
    <source>
        <dbReference type="ARBA" id="ARBA00023136"/>
    </source>
</evidence>
<keyword evidence="5 7" id="KW-0472">Membrane</keyword>
<dbReference type="PANTHER" id="PTHR42948:SF1">
    <property type="entry name" value="TRANSPORTER"/>
    <property type="match status" value="1"/>
</dbReference>
<proteinExistence type="inferred from homology"/>
<comment type="similarity">
    <text evidence="6">Belongs to the sodium:neurotransmitter symporter (SNF) (TC 2.A.22) family.</text>
</comment>
<evidence type="ECO:0000256" key="3">
    <source>
        <dbReference type="ARBA" id="ARBA00022692"/>
    </source>
</evidence>
<evidence type="ECO:0000256" key="4">
    <source>
        <dbReference type="ARBA" id="ARBA00022989"/>
    </source>
</evidence>
<feature type="transmembrane region" description="Helical" evidence="7">
    <location>
        <begin position="21"/>
        <end position="42"/>
    </location>
</feature>
<evidence type="ECO:0000256" key="6">
    <source>
        <dbReference type="RuleBase" id="RU003732"/>
    </source>
</evidence>
<evidence type="ECO:0000256" key="1">
    <source>
        <dbReference type="ARBA" id="ARBA00004141"/>
    </source>
</evidence>
<feature type="transmembrane region" description="Helical" evidence="7">
    <location>
        <begin position="189"/>
        <end position="217"/>
    </location>
</feature>
<feature type="transmembrane region" description="Helical" evidence="7">
    <location>
        <begin position="54"/>
        <end position="78"/>
    </location>
</feature>
<evidence type="ECO:0000256" key="2">
    <source>
        <dbReference type="ARBA" id="ARBA00022448"/>
    </source>
</evidence>
<dbReference type="RefSeq" id="WP_103264375.1">
    <property type="nucleotide sequence ID" value="NZ_CABMLE010000002.1"/>
</dbReference>
<comment type="caution">
    <text evidence="8">The sequence shown here is derived from an EMBL/GenBank/DDBJ whole genome shotgun (WGS) entry which is preliminary data.</text>
</comment>
<dbReference type="NCBIfam" id="NF037979">
    <property type="entry name" value="Na_transp"/>
    <property type="match status" value="1"/>
</dbReference>
<keyword evidence="4 7" id="KW-1133">Transmembrane helix</keyword>
<evidence type="ECO:0000256" key="7">
    <source>
        <dbReference type="SAM" id="Phobius"/>
    </source>
</evidence>
<feature type="transmembrane region" description="Helical" evidence="7">
    <location>
        <begin position="328"/>
        <end position="349"/>
    </location>
</feature>
<evidence type="ECO:0000313" key="8">
    <source>
        <dbReference type="EMBL" id="PNV68307.1"/>
    </source>
</evidence>